<dbReference type="SUPFAM" id="SSF53474">
    <property type="entry name" value="alpha/beta-Hydrolases"/>
    <property type="match status" value="1"/>
</dbReference>
<protein>
    <submittedName>
        <fullName evidence="2">Alpha/beta hydrolase</fullName>
    </submittedName>
</protein>
<dbReference type="Pfam" id="PF00561">
    <property type="entry name" value="Abhydrolase_1"/>
    <property type="match status" value="1"/>
</dbReference>
<proteinExistence type="predicted"/>
<dbReference type="OrthoDB" id="495620at2"/>
<sequence length="287" mass="30475">MDSERIHRITSDDGTEIAGRVVGRGQPLVLLHGGVFCGETAWEGMLPHLTDRFTCFLPSTRGKGLSAHAHQYSLQWQQADVMAFIDSIGQPVPLFGWSGGGLTALGVAEQSDAVTAVTAYEPAVFETIDEDTFAEMGATLTRMAEGVDRDRPAEAARQFLALVGNDDELAALVADGLHEVTAPNQLADLRVLQNVDPTAPSATDPAALATITAPVLVLQGDRPALSWFPRMNQHVAEHVPGCEVRTIAGAGHLGPVAAPEPVAAELRRFLVTSGERDTGESSRRLVG</sequence>
<evidence type="ECO:0000259" key="1">
    <source>
        <dbReference type="Pfam" id="PF00561"/>
    </source>
</evidence>
<dbReference type="KEGG" id="erz:ER308_02090"/>
<dbReference type="GO" id="GO:0016787">
    <property type="term" value="F:hydrolase activity"/>
    <property type="evidence" value="ECO:0007669"/>
    <property type="project" value="UniProtKB-KW"/>
</dbReference>
<dbReference type="EMBL" id="CP036402">
    <property type="protein sequence ID" value="QBI18473.1"/>
    <property type="molecule type" value="Genomic_DNA"/>
</dbReference>
<dbReference type="Proteomes" id="UP000291469">
    <property type="component" value="Chromosome"/>
</dbReference>
<dbReference type="PANTHER" id="PTHR43194:SF5">
    <property type="entry name" value="PIMELOYL-[ACYL-CARRIER PROTEIN] METHYL ESTER ESTERASE"/>
    <property type="match status" value="1"/>
</dbReference>
<gene>
    <name evidence="2" type="ORF">ER308_02090</name>
</gene>
<keyword evidence="3" id="KW-1185">Reference proteome</keyword>
<name>A0A411YB44_9ACTN</name>
<evidence type="ECO:0000313" key="2">
    <source>
        <dbReference type="EMBL" id="QBI18473.1"/>
    </source>
</evidence>
<dbReference type="Gene3D" id="3.40.50.1820">
    <property type="entry name" value="alpha/beta hydrolase"/>
    <property type="match status" value="1"/>
</dbReference>
<dbReference type="AlphaFoldDB" id="A0A411YB44"/>
<dbReference type="PANTHER" id="PTHR43194">
    <property type="entry name" value="HYDROLASE ALPHA/BETA FOLD FAMILY"/>
    <property type="match status" value="1"/>
</dbReference>
<dbReference type="InterPro" id="IPR029058">
    <property type="entry name" value="AB_hydrolase_fold"/>
</dbReference>
<dbReference type="RefSeq" id="WP_131153471.1">
    <property type="nucleotide sequence ID" value="NZ_CP036402.1"/>
</dbReference>
<dbReference type="InterPro" id="IPR000073">
    <property type="entry name" value="AB_hydrolase_1"/>
</dbReference>
<feature type="domain" description="AB hydrolase-1" evidence="1">
    <location>
        <begin position="27"/>
        <end position="136"/>
    </location>
</feature>
<organism evidence="2 3">
    <name type="scientific">Egibacter rhizosphaerae</name>
    <dbReference type="NCBI Taxonomy" id="1670831"/>
    <lineage>
        <taxon>Bacteria</taxon>
        <taxon>Bacillati</taxon>
        <taxon>Actinomycetota</taxon>
        <taxon>Nitriliruptoria</taxon>
        <taxon>Egibacterales</taxon>
        <taxon>Egibacteraceae</taxon>
        <taxon>Egibacter</taxon>
    </lineage>
</organism>
<evidence type="ECO:0000313" key="3">
    <source>
        <dbReference type="Proteomes" id="UP000291469"/>
    </source>
</evidence>
<keyword evidence="2" id="KW-0378">Hydrolase</keyword>
<dbReference type="InterPro" id="IPR050228">
    <property type="entry name" value="Carboxylesterase_BioH"/>
</dbReference>
<reference evidence="2 3" key="1">
    <citation type="submission" date="2019-01" db="EMBL/GenBank/DDBJ databases">
        <title>Egibacter rhizosphaerae EGI 80759T.</title>
        <authorList>
            <person name="Chen D.-D."/>
            <person name="Tian Y."/>
            <person name="Jiao J.-Y."/>
            <person name="Zhang X.-T."/>
            <person name="Zhang Y.-G."/>
            <person name="Zhang Y."/>
            <person name="Xiao M."/>
            <person name="Shu W.-S."/>
            <person name="Li W.-J."/>
        </authorList>
    </citation>
    <scope>NUCLEOTIDE SEQUENCE [LARGE SCALE GENOMIC DNA]</scope>
    <source>
        <strain evidence="2 3">EGI 80759</strain>
    </source>
</reference>
<accession>A0A411YB44</accession>